<organism evidence="4 5">
    <name type="scientific">Tritrichomonas musculus</name>
    <dbReference type="NCBI Taxonomy" id="1915356"/>
    <lineage>
        <taxon>Eukaryota</taxon>
        <taxon>Metamonada</taxon>
        <taxon>Parabasalia</taxon>
        <taxon>Tritrichomonadida</taxon>
        <taxon>Tritrichomonadidae</taxon>
        <taxon>Tritrichomonas</taxon>
    </lineage>
</organism>
<dbReference type="CDD" id="cd03424">
    <property type="entry name" value="NUDIX_ADPRase_Nudt5_UGPPase_Nudt14"/>
    <property type="match status" value="1"/>
</dbReference>
<gene>
    <name evidence="4" type="ORF">M9Y10_022344</name>
</gene>
<protein>
    <recommendedName>
        <fullName evidence="3">Nudix hydrolase domain-containing protein</fullName>
    </recommendedName>
</protein>
<evidence type="ECO:0000256" key="1">
    <source>
        <dbReference type="ARBA" id="ARBA00001946"/>
    </source>
</evidence>
<dbReference type="Proteomes" id="UP001470230">
    <property type="component" value="Unassembled WGS sequence"/>
</dbReference>
<proteinExistence type="predicted"/>
<comment type="caution">
    <text evidence="4">The sequence shown here is derived from an EMBL/GenBank/DDBJ whole genome shotgun (WGS) entry which is preliminary data.</text>
</comment>
<accession>A0ABR2KVB9</accession>
<keyword evidence="2" id="KW-0378">Hydrolase</keyword>
<dbReference type="Pfam" id="PF00293">
    <property type="entry name" value="NUDIX"/>
    <property type="match status" value="1"/>
</dbReference>
<dbReference type="InterPro" id="IPR000086">
    <property type="entry name" value="NUDIX_hydrolase_dom"/>
</dbReference>
<dbReference type="SUPFAM" id="SSF55811">
    <property type="entry name" value="Nudix"/>
    <property type="match status" value="1"/>
</dbReference>
<evidence type="ECO:0000256" key="2">
    <source>
        <dbReference type="ARBA" id="ARBA00022801"/>
    </source>
</evidence>
<dbReference type="InterPro" id="IPR015797">
    <property type="entry name" value="NUDIX_hydrolase-like_dom_sf"/>
</dbReference>
<feature type="domain" description="Nudix hydrolase" evidence="3">
    <location>
        <begin position="93"/>
        <end position="175"/>
    </location>
</feature>
<dbReference type="PANTHER" id="PTHR11839">
    <property type="entry name" value="UDP/ADP-SUGAR PYROPHOSPHATASE"/>
    <property type="match status" value="1"/>
</dbReference>
<evidence type="ECO:0000313" key="5">
    <source>
        <dbReference type="Proteomes" id="UP001470230"/>
    </source>
</evidence>
<dbReference type="Gene3D" id="3.90.79.10">
    <property type="entry name" value="Nucleoside Triphosphate Pyrophosphohydrolase"/>
    <property type="match status" value="1"/>
</dbReference>
<reference evidence="4 5" key="1">
    <citation type="submission" date="2024-04" db="EMBL/GenBank/DDBJ databases">
        <title>Tritrichomonas musculus Genome.</title>
        <authorList>
            <person name="Alves-Ferreira E."/>
            <person name="Grigg M."/>
            <person name="Lorenzi H."/>
            <person name="Galac M."/>
        </authorList>
    </citation>
    <scope>NUCLEOTIDE SEQUENCE [LARGE SCALE GENOMIC DNA]</scope>
    <source>
        <strain evidence="4 5">EAF2021</strain>
    </source>
</reference>
<name>A0ABR2KVB9_9EUKA</name>
<evidence type="ECO:0000259" key="3">
    <source>
        <dbReference type="Pfam" id="PF00293"/>
    </source>
</evidence>
<dbReference type="EMBL" id="JAPFFF010000003">
    <property type="protein sequence ID" value="KAK8893915.1"/>
    <property type="molecule type" value="Genomic_DNA"/>
</dbReference>
<comment type="cofactor">
    <cofactor evidence="1">
        <name>Mg(2+)</name>
        <dbReference type="ChEBI" id="CHEBI:18420"/>
    </cofactor>
</comment>
<evidence type="ECO:0000313" key="4">
    <source>
        <dbReference type="EMBL" id="KAK8893915.1"/>
    </source>
</evidence>
<dbReference type="PANTHER" id="PTHR11839:SF18">
    <property type="entry name" value="NUDIX HYDROLASE DOMAIN-CONTAINING PROTEIN"/>
    <property type="match status" value="1"/>
</dbReference>
<keyword evidence="5" id="KW-1185">Reference proteome</keyword>
<sequence length="240" mass="27027">MNFKIDESIIKYPKDLSKNLISKSILLPMWSQQLDENIKINAVDIITADIFPGNRIGFFEANINYTSNSHNDTSRIMMSGGSASIVVLIRCTQTNEIHTVLVRQPRIGSGQLIYEYPAGLTDDSTDFRLTAVRELEEECGIIASVDEVININDLVYEKNLKFYTNAQMFYEEASVFLVVKKMSLEEIKAIEGRNGGVDEEEQITLHVSLFNDVINLTPDPATISITFLLQKLIKEGKITI</sequence>